<evidence type="ECO:0000256" key="8">
    <source>
        <dbReference type="RuleBase" id="RU003664"/>
    </source>
</evidence>
<evidence type="ECO:0000256" key="3">
    <source>
        <dbReference type="ARBA" id="ARBA00022490"/>
    </source>
</evidence>
<dbReference type="GO" id="GO:0005524">
    <property type="term" value="F:ATP binding"/>
    <property type="evidence" value="ECO:0007669"/>
    <property type="project" value="UniProtKB-UniRule"/>
</dbReference>
<keyword evidence="7 8" id="KW-0573">Peptidoglycan synthesis</keyword>
<dbReference type="SUPFAM" id="SSF53623">
    <property type="entry name" value="MurD-like peptide ligases, catalytic domain"/>
    <property type="match status" value="1"/>
</dbReference>
<dbReference type="InterPro" id="IPR036615">
    <property type="entry name" value="Mur_ligase_C_dom_sf"/>
</dbReference>
<dbReference type="Pfam" id="PF21799">
    <property type="entry name" value="MurD-like_N"/>
    <property type="match status" value="1"/>
</dbReference>
<keyword evidence="4 7" id="KW-0436">Ligase</keyword>
<keyword evidence="7 8" id="KW-0131">Cell cycle</keyword>
<dbReference type="EMBL" id="LN827929">
    <property type="protein sequence ID" value="CEZ20055.1"/>
    <property type="molecule type" value="Genomic_DNA"/>
</dbReference>
<dbReference type="InterPro" id="IPR013221">
    <property type="entry name" value="Mur_ligase_cen"/>
</dbReference>
<evidence type="ECO:0000256" key="2">
    <source>
        <dbReference type="ARBA" id="ARBA00004752"/>
    </source>
</evidence>
<dbReference type="InterPro" id="IPR004101">
    <property type="entry name" value="Mur_ligase_C"/>
</dbReference>
<dbReference type="GO" id="GO:0071555">
    <property type="term" value="P:cell wall organization"/>
    <property type="evidence" value="ECO:0007669"/>
    <property type="project" value="UniProtKB-KW"/>
</dbReference>
<dbReference type="AlphaFoldDB" id="A0A0D6EWF9"/>
<evidence type="ECO:0000313" key="12">
    <source>
        <dbReference type="Proteomes" id="UP000064007"/>
    </source>
</evidence>
<feature type="binding site" evidence="7">
    <location>
        <begin position="119"/>
        <end position="125"/>
    </location>
    <ligand>
        <name>ATP</name>
        <dbReference type="ChEBI" id="CHEBI:30616"/>
    </ligand>
</feature>
<keyword evidence="5 7" id="KW-0547">Nucleotide-binding</keyword>
<dbReference type="Proteomes" id="UP000064007">
    <property type="component" value="Chromosome 1"/>
</dbReference>
<dbReference type="PANTHER" id="PTHR43692:SF1">
    <property type="entry name" value="UDP-N-ACETYLMURAMOYLALANINE--D-GLUTAMATE LIGASE"/>
    <property type="match status" value="1"/>
</dbReference>
<dbReference type="GO" id="GO:0051301">
    <property type="term" value="P:cell division"/>
    <property type="evidence" value="ECO:0007669"/>
    <property type="project" value="UniProtKB-KW"/>
</dbReference>
<comment type="pathway">
    <text evidence="2 7 8">Cell wall biogenesis; peptidoglycan biosynthesis.</text>
</comment>
<dbReference type="EC" id="6.3.2.9" evidence="7 8"/>
<evidence type="ECO:0000256" key="6">
    <source>
        <dbReference type="ARBA" id="ARBA00022840"/>
    </source>
</evidence>
<organism evidence="11 12">
    <name type="scientific">Candidatus Methylopumilus planktonicus</name>
    <dbReference type="NCBI Taxonomy" id="1581557"/>
    <lineage>
        <taxon>Bacteria</taxon>
        <taxon>Pseudomonadati</taxon>
        <taxon>Pseudomonadota</taxon>
        <taxon>Betaproteobacteria</taxon>
        <taxon>Nitrosomonadales</taxon>
        <taxon>Methylophilaceae</taxon>
        <taxon>Candidatus Methylopumilus</taxon>
    </lineage>
</organism>
<dbReference type="InterPro" id="IPR005762">
    <property type="entry name" value="MurD"/>
</dbReference>
<dbReference type="RefSeq" id="WP_046488768.1">
    <property type="nucleotide sequence ID" value="NZ_LN827929.1"/>
</dbReference>
<keyword evidence="12" id="KW-1185">Reference proteome</keyword>
<comment type="subcellular location">
    <subcellularLocation>
        <location evidence="1 7 8">Cytoplasm</location>
    </subcellularLocation>
</comment>
<dbReference type="GO" id="GO:0008764">
    <property type="term" value="F:UDP-N-acetylmuramoylalanine-D-glutamate ligase activity"/>
    <property type="evidence" value="ECO:0007669"/>
    <property type="project" value="UniProtKB-UniRule"/>
</dbReference>
<evidence type="ECO:0000256" key="1">
    <source>
        <dbReference type="ARBA" id="ARBA00004496"/>
    </source>
</evidence>
<keyword evidence="7 8" id="KW-0961">Cell wall biogenesis/degradation</keyword>
<evidence type="ECO:0000313" key="11">
    <source>
        <dbReference type="EMBL" id="CEZ20055.1"/>
    </source>
</evidence>
<dbReference type="OrthoDB" id="9809796at2"/>
<gene>
    <name evidence="7 11" type="primary">murD</name>
    <name evidence="11" type="ORF">BN1208_1174</name>
</gene>
<dbReference type="PANTHER" id="PTHR43692">
    <property type="entry name" value="UDP-N-ACETYLMURAMOYLALANINE--D-GLUTAMATE LIGASE"/>
    <property type="match status" value="1"/>
</dbReference>
<dbReference type="SUPFAM" id="SSF53244">
    <property type="entry name" value="MurD-like peptide ligases, peptide-binding domain"/>
    <property type="match status" value="1"/>
</dbReference>
<dbReference type="Pfam" id="PF08245">
    <property type="entry name" value="Mur_ligase_M"/>
    <property type="match status" value="1"/>
</dbReference>
<dbReference type="GO" id="GO:0008360">
    <property type="term" value="P:regulation of cell shape"/>
    <property type="evidence" value="ECO:0007669"/>
    <property type="project" value="UniProtKB-KW"/>
</dbReference>
<evidence type="ECO:0000256" key="4">
    <source>
        <dbReference type="ARBA" id="ARBA00022598"/>
    </source>
</evidence>
<dbReference type="HAMAP" id="MF_00639">
    <property type="entry name" value="MurD"/>
    <property type="match status" value="1"/>
</dbReference>
<dbReference type="InterPro" id="IPR036565">
    <property type="entry name" value="Mur-like_cat_sf"/>
</dbReference>
<name>A0A0D6EWF9_9PROT</name>
<feature type="domain" description="Mur ligase central" evidence="10">
    <location>
        <begin position="117"/>
        <end position="286"/>
    </location>
</feature>
<dbReference type="HOGENOM" id="CLU_032540_1_0_4"/>
<keyword evidence="7 8" id="KW-0133">Cell shape</keyword>
<accession>A0A0D6EWF9</accession>
<proteinExistence type="inferred from homology"/>
<dbReference type="GO" id="GO:0009252">
    <property type="term" value="P:peptidoglycan biosynthetic process"/>
    <property type="evidence" value="ECO:0007669"/>
    <property type="project" value="UniProtKB-UniRule"/>
</dbReference>
<dbReference type="SUPFAM" id="SSF51984">
    <property type="entry name" value="MurCD N-terminal domain"/>
    <property type="match status" value="1"/>
</dbReference>
<comment type="catalytic activity">
    <reaction evidence="7 8">
        <text>UDP-N-acetyl-alpha-D-muramoyl-L-alanine + D-glutamate + ATP = UDP-N-acetyl-alpha-D-muramoyl-L-alanyl-D-glutamate + ADP + phosphate + H(+)</text>
        <dbReference type="Rhea" id="RHEA:16429"/>
        <dbReference type="ChEBI" id="CHEBI:15378"/>
        <dbReference type="ChEBI" id="CHEBI:29986"/>
        <dbReference type="ChEBI" id="CHEBI:30616"/>
        <dbReference type="ChEBI" id="CHEBI:43474"/>
        <dbReference type="ChEBI" id="CHEBI:83898"/>
        <dbReference type="ChEBI" id="CHEBI:83900"/>
        <dbReference type="ChEBI" id="CHEBI:456216"/>
        <dbReference type="EC" id="6.3.2.9"/>
    </reaction>
</comment>
<dbReference type="Gene3D" id="3.40.1190.10">
    <property type="entry name" value="Mur-like, catalytic domain"/>
    <property type="match status" value="1"/>
</dbReference>
<dbReference type="NCBIfam" id="TIGR01087">
    <property type="entry name" value="murD"/>
    <property type="match status" value="1"/>
</dbReference>
<dbReference type="UniPathway" id="UPA00219"/>
<feature type="domain" description="Mur ligase C-terminal" evidence="9">
    <location>
        <begin position="309"/>
        <end position="422"/>
    </location>
</feature>
<evidence type="ECO:0000256" key="5">
    <source>
        <dbReference type="ARBA" id="ARBA00022741"/>
    </source>
</evidence>
<dbReference type="Gene3D" id="3.90.190.20">
    <property type="entry name" value="Mur ligase, C-terminal domain"/>
    <property type="match status" value="1"/>
</dbReference>
<evidence type="ECO:0000259" key="10">
    <source>
        <dbReference type="Pfam" id="PF08245"/>
    </source>
</evidence>
<keyword evidence="6 7" id="KW-0067">ATP-binding</keyword>
<evidence type="ECO:0000256" key="7">
    <source>
        <dbReference type="HAMAP-Rule" id="MF_00639"/>
    </source>
</evidence>
<sequence>MSINFNKKKILVVGLGDTGQSVLHFLANKECDIQAIDTRLAIDNFDEIKEKFKDVKFSIGEKFNDGIINDVELIIISPGVSLRESYIQTALNRGIPVIGDIEIFALAKPVSSKVIGITGSNGKTTVTSLVGDLLKAAGISAIVGGNIGIPILNTLNQKAPEAYVLELSSYQLETTYSLALEAAVVLNISEDHMDRYGSIEEYAKAKYRIFNHAKNTIINRDDDYLKSKINESSVTFGNHLDEKNYGIKKNGNQYFIAKGNAEIISLDEIKLKGAHNILNIMAALALCEPFMISKDVIKKVLSQFKAPPHRVEFINSISGIDFYNDSKGTNVGATIAAIQSMTKPILLIAGGDGKSQNFKPLIGPSKGKVKNITLIGKDAKIMQEVFSGSAIPTNVEKNLESAIIKSYELAEAGDVVLLSPACASTDMFKNYVHRGEVFKDCVSKLKNKS</sequence>
<comment type="function">
    <text evidence="7 8">Cell wall formation. Catalyzes the addition of glutamate to the nucleotide precursor UDP-N-acetylmuramoyl-L-alanine (UMA).</text>
</comment>
<comment type="similarity">
    <text evidence="7">Belongs to the MurCDEF family.</text>
</comment>
<dbReference type="Gene3D" id="3.40.50.720">
    <property type="entry name" value="NAD(P)-binding Rossmann-like Domain"/>
    <property type="match status" value="1"/>
</dbReference>
<keyword evidence="7 8" id="KW-0132">Cell division</keyword>
<evidence type="ECO:0000259" key="9">
    <source>
        <dbReference type="Pfam" id="PF02875"/>
    </source>
</evidence>
<dbReference type="KEGG" id="mbat:BN1208_1174"/>
<keyword evidence="3 7" id="KW-0963">Cytoplasm</keyword>
<protein>
    <recommendedName>
        <fullName evidence="7 8">UDP-N-acetylmuramoylalanine--D-glutamate ligase</fullName>
        <ecNumber evidence="7 8">6.3.2.9</ecNumber>
    </recommendedName>
    <alternativeName>
        <fullName evidence="7">D-glutamic acid-adding enzyme</fullName>
    </alternativeName>
    <alternativeName>
        <fullName evidence="7">UDP-N-acetylmuramoyl-L-alanyl-D-glutamate synthetase</fullName>
    </alternativeName>
</protein>
<reference evidence="12" key="1">
    <citation type="submission" date="2014-12" db="EMBL/GenBank/DDBJ databases">
        <authorList>
            <person name="Salcher M.M."/>
        </authorList>
    </citation>
    <scope>NUCLEOTIDE SEQUENCE [LARGE SCALE GENOMIC DNA]</scope>
    <source>
        <strain evidence="12">MMS-10A-171</strain>
    </source>
</reference>
<dbReference type="STRING" id="1581557.BN1208_1174"/>
<dbReference type="GO" id="GO:0005737">
    <property type="term" value="C:cytoplasm"/>
    <property type="evidence" value="ECO:0007669"/>
    <property type="project" value="UniProtKB-SubCell"/>
</dbReference>
<dbReference type="Pfam" id="PF02875">
    <property type="entry name" value="Mur_ligase_C"/>
    <property type="match status" value="1"/>
</dbReference>